<dbReference type="InterPro" id="IPR051793">
    <property type="entry name" value="NADH:flavin_oxidoreductase"/>
</dbReference>
<dbReference type="Gene3D" id="3.20.20.70">
    <property type="entry name" value="Aldolase class I"/>
    <property type="match status" value="1"/>
</dbReference>
<evidence type="ECO:0000256" key="1">
    <source>
        <dbReference type="ARBA" id="ARBA00001917"/>
    </source>
</evidence>
<gene>
    <name evidence="12" type="ORF">ASZ90_017996</name>
</gene>
<dbReference type="Gene3D" id="3.50.50.60">
    <property type="entry name" value="FAD/NAD(P)-binding domain"/>
    <property type="match status" value="1"/>
</dbReference>
<evidence type="ECO:0000259" key="11">
    <source>
        <dbReference type="Pfam" id="PF07992"/>
    </source>
</evidence>
<dbReference type="EMBL" id="LNQE01001844">
    <property type="protein sequence ID" value="KUG04635.1"/>
    <property type="molecule type" value="Genomic_DNA"/>
</dbReference>
<dbReference type="InterPro" id="IPR023753">
    <property type="entry name" value="FAD/NAD-binding_dom"/>
</dbReference>
<dbReference type="PRINTS" id="PR00368">
    <property type="entry name" value="FADPNR"/>
</dbReference>
<feature type="domain" description="NADH:flavin oxidoreductase/NADH oxidase N-terminal" evidence="10">
    <location>
        <begin position="7"/>
        <end position="334"/>
    </location>
</feature>
<keyword evidence="5" id="KW-0288">FMN</keyword>
<keyword evidence="7 12" id="KW-0560">Oxidoreductase</keyword>
<dbReference type="EC" id="1.3.1.34" evidence="12"/>
<protein>
    <submittedName>
        <fullName evidence="12">2,4-dienoyl-coa reductase</fullName>
        <ecNumber evidence="12">1.3.1.34</ecNumber>
    </submittedName>
</protein>
<dbReference type="GO" id="GO:0010181">
    <property type="term" value="F:FMN binding"/>
    <property type="evidence" value="ECO:0007669"/>
    <property type="project" value="InterPro"/>
</dbReference>
<keyword evidence="9" id="KW-0411">Iron-sulfur</keyword>
<keyword evidence="4" id="KW-0285">Flavoprotein</keyword>
<name>A0A0W8E7M7_9ZZZZ</name>
<evidence type="ECO:0000313" key="12">
    <source>
        <dbReference type="EMBL" id="KUG04635.1"/>
    </source>
</evidence>
<evidence type="ECO:0000259" key="10">
    <source>
        <dbReference type="Pfam" id="PF00724"/>
    </source>
</evidence>
<comment type="cofactor">
    <cofactor evidence="2">
        <name>[4Fe-4S] cluster</name>
        <dbReference type="ChEBI" id="CHEBI:49883"/>
    </cofactor>
</comment>
<comment type="similarity">
    <text evidence="3">In the N-terminal section; belongs to the NADH:flavin oxidoreductase/NADH oxidase family.</text>
</comment>
<dbReference type="Pfam" id="PF00724">
    <property type="entry name" value="Oxidored_FMN"/>
    <property type="match status" value="1"/>
</dbReference>
<evidence type="ECO:0000256" key="9">
    <source>
        <dbReference type="ARBA" id="ARBA00023014"/>
    </source>
</evidence>
<proteinExistence type="inferred from homology"/>
<dbReference type="InterPro" id="IPR001155">
    <property type="entry name" value="OxRdtase_FMN_N"/>
</dbReference>
<sequence length="658" mass="72110">MEHFPALFSPIQVGDMQVKNRIVMAPMLVGYGHLDGRVSQSTIDYYETRARGGAGLIIVEAACIDSPAGQEGIGQLNIDNSGYVEGLAQLSKSIKKHGARAFIQLFHAGRQTSSNVTGQQPVAPSAVPCRIMAELPRQLEIQEIQAIEEKFIEAAVHARTAGFEGVEIHAAHGYLVNQFLSQHSNQRSDSYGGSLENRMRILLNIIKGIKMSVPDLAISVRINIDDFVPGGLKTEESSIICHHLEQSGVNLINCTCGTYESGLTSIEPASYPEGWRIYLAEEIKKAVSVPVAGGGMISSPGFADELIEKGRCDLVFLGRSLLAEADWPNRVRAGDIEDIRPCIRCNHCIGSNFQGMPVSCTVNPHTGRERQFGRSRIKPEVKFRVAVIGSGPAGLQTAISLSRLCGEVILYEKEAQAGGLMNLACLPPHKHRVAELRNYLFHQLDRSKVKKIFCHEFTIDDLNDIQPDSIVVATGSIPLVPDIEGLENSRFYTLEQILTRKVQIQGQHAVVIGGGENGCETADFLIGAGKEVTIIEQGSILAPGMEKKNRRDLMDRLQAGGVVKRTSCQVIRIKDHQVWISDGGREPQEMETDAIVLAVGYQPYHPLYKQLRTFNDNLFVIGDALRVRGFKSAILEGEMTAFAIARKHGRSSESGRKT</sequence>
<keyword evidence="8" id="KW-0408">Iron</keyword>
<dbReference type="GO" id="GO:0046872">
    <property type="term" value="F:metal ion binding"/>
    <property type="evidence" value="ECO:0007669"/>
    <property type="project" value="UniProtKB-KW"/>
</dbReference>
<dbReference type="GO" id="GO:0051536">
    <property type="term" value="F:iron-sulfur cluster binding"/>
    <property type="evidence" value="ECO:0007669"/>
    <property type="project" value="UniProtKB-KW"/>
</dbReference>
<accession>A0A0W8E7M7</accession>
<dbReference type="AlphaFoldDB" id="A0A0W8E7M7"/>
<evidence type="ECO:0000256" key="3">
    <source>
        <dbReference type="ARBA" id="ARBA00011048"/>
    </source>
</evidence>
<evidence type="ECO:0000256" key="5">
    <source>
        <dbReference type="ARBA" id="ARBA00022643"/>
    </source>
</evidence>
<reference evidence="12" key="1">
    <citation type="journal article" date="2015" name="Proc. Natl. Acad. Sci. U.S.A.">
        <title>Networks of energetic and metabolic interactions define dynamics in microbial communities.</title>
        <authorList>
            <person name="Embree M."/>
            <person name="Liu J.K."/>
            <person name="Al-Bassam M.M."/>
            <person name="Zengler K."/>
        </authorList>
    </citation>
    <scope>NUCLEOTIDE SEQUENCE</scope>
</reference>
<dbReference type="GO" id="GO:0008670">
    <property type="term" value="F:2,4-dienoyl-CoA reductase (NADPH) activity"/>
    <property type="evidence" value="ECO:0007669"/>
    <property type="project" value="UniProtKB-EC"/>
</dbReference>
<dbReference type="PANTHER" id="PTHR42917">
    <property type="entry name" value="2,4-DIENOYL-COA REDUCTASE"/>
    <property type="match status" value="1"/>
</dbReference>
<dbReference type="PANTHER" id="PTHR42917:SF2">
    <property type="entry name" value="2,4-DIENOYL-COA REDUCTASE [(2E)-ENOYL-COA-PRODUCING]"/>
    <property type="match status" value="1"/>
</dbReference>
<evidence type="ECO:0000256" key="8">
    <source>
        <dbReference type="ARBA" id="ARBA00023004"/>
    </source>
</evidence>
<keyword evidence="6" id="KW-0479">Metal-binding</keyword>
<dbReference type="Gene3D" id="3.40.50.720">
    <property type="entry name" value="NAD(P)-binding Rossmann-like Domain"/>
    <property type="match status" value="1"/>
</dbReference>
<comment type="cofactor">
    <cofactor evidence="1">
        <name>FMN</name>
        <dbReference type="ChEBI" id="CHEBI:58210"/>
    </cofactor>
</comment>
<evidence type="ECO:0000256" key="7">
    <source>
        <dbReference type="ARBA" id="ARBA00023002"/>
    </source>
</evidence>
<comment type="caution">
    <text evidence="12">The sequence shown here is derived from an EMBL/GenBank/DDBJ whole genome shotgun (WGS) entry which is preliminary data.</text>
</comment>
<dbReference type="SUPFAM" id="SSF51905">
    <property type="entry name" value="FAD/NAD(P)-binding domain"/>
    <property type="match status" value="1"/>
</dbReference>
<feature type="domain" description="FAD/NAD(P)-binding" evidence="11">
    <location>
        <begin position="383"/>
        <end position="617"/>
    </location>
</feature>
<evidence type="ECO:0000256" key="2">
    <source>
        <dbReference type="ARBA" id="ARBA00001966"/>
    </source>
</evidence>
<dbReference type="SUPFAM" id="SSF51395">
    <property type="entry name" value="FMN-linked oxidoreductases"/>
    <property type="match status" value="1"/>
</dbReference>
<dbReference type="CDD" id="cd02803">
    <property type="entry name" value="OYE_like_FMN_family"/>
    <property type="match status" value="1"/>
</dbReference>
<evidence type="ECO:0000256" key="6">
    <source>
        <dbReference type="ARBA" id="ARBA00022723"/>
    </source>
</evidence>
<evidence type="ECO:0000256" key="4">
    <source>
        <dbReference type="ARBA" id="ARBA00022630"/>
    </source>
</evidence>
<organism evidence="12">
    <name type="scientific">hydrocarbon metagenome</name>
    <dbReference type="NCBI Taxonomy" id="938273"/>
    <lineage>
        <taxon>unclassified sequences</taxon>
        <taxon>metagenomes</taxon>
        <taxon>ecological metagenomes</taxon>
    </lineage>
</organism>
<dbReference type="Pfam" id="PF07992">
    <property type="entry name" value="Pyr_redox_2"/>
    <property type="match status" value="1"/>
</dbReference>
<dbReference type="InterPro" id="IPR036188">
    <property type="entry name" value="FAD/NAD-bd_sf"/>
</dbReference>
<dbReference type="InterPro" id="IPR013785">
    <property type="entry name" value="Aldolase_TIM"/>
</dbReference>
<dbReference type="PRINTS" id="PR00469">
    <property type="entry name" value="PNDRDTASEII"/>
</dbReference>